<evidence type="ECO:0000313" key="1">
    <source>
        <dbReference type="EMBL" id="WWQ60563.1"/>
    </source>
</evidence>
<reference evidence="1 2" key="1">
    <citation type="submission" date="2024-02" db="EMBL/GenBank/DDBJ databases">
        <title>STSV induces naive adaptation in Sulfolobus.</title>
        <authorList>
            <person name="Xiang X."/>
            <person name="Song M."/>
        </authorList>
    </citation>
    <scope>NUCLEOTIDE SEQUENCE [LARGE SCALE GENOMIC DNA]</scope>
    <source>
        <strain evidence="1 2">RT2</strain>
    </source>
</reference>
<dbReference type="Proteomes" id="UP001432202">
    <property type="component" value="Chromosome"/>
</dbReference>
<dbReference type="RefSeq" id="WP_338601519.1">
    <property type="nucleotide sequence ID" value="NZ_CP146016.1"/>
</dbReference>
<protein>
    <submittedName>
        <fullName evidence="1">Uncharacterized protein</fullName>
    </submittedName>
</protein>
<name>A0AAX4L063_9CREN</name>
<dbReference type="EMBL" id="CP146016">
    <property type="protein sequence ID" value="WWQ60563.1"/>
    <property type="molecule type" value="Genomic_DNA"/>
</dbReference>
<dbReference type="GeneID" id="89335162"/>
<keyword evidence="2" id="KW-1185">Reference proteome</keyword>
<accession>A0AAX4L063</accession>
<gene>
    <name evidence="1" type="ORF">V6M85_00295</name>
</gene>
<sequence length="93" mass="10968">MEPFTIRHDGKTLKITSNLEYPIRIIEIILRYHVTVNMIDDKVGLKSITENIKIDKELKRNQTIEIQTKLEDISEVSIIYKDQMIVRRVDLSL</sequence>
<proteinExistence type="predicted"/>
<organism evidence="1 2">
    <name type="scientific">Sulfolobus tengchongensis</name>
    <dbReference type="NCBI Taxonomy" id="207809"/>
    <lineage>
        <taxon>Archaea</taxon>
        <taxon>Thermoproteota</taxon>
        <taxon>Thermoprotei</taxon>
        <taxon>Sulfolobales</taxon>
        <taxon>Sulfolobaceae</taxon>
        <taxon>Sulfolobus</taxon>
    </lineage>
</organism>
<dbReference type="AlphaFoldDB" id="A0AAX4L063"/>
<evidence type="ECO:0000313" key="2">
    <source>
        <dbReference type="Proteomes" id="UP001432202"/>
    </source>
</evidence>